<protein>
    <recommendedName>
        <fullName evidence="3">ODAD1 central coiled coil region domain-containing protein</fullName>
    </recommendedName>
</protein>
<evidence type="ECO:0000256" key="1">
    <source>
        <dbReference type="ARBA" id="ARBA00023054"/>
    </source>
</evidence>
<proteinExistence type="predicted"/>
<dbReference type="InterPro" id="IPR051876">
    <property type="entry name" value="ODA-DC/CCD"/>
</dbReference>
<evidence type="ECO:0000313" key="5">
    <source>
        <dbReference type="Proteomes" id="UP001363151"/>
    </source>
</evidence>
<feature type="region of interest" description="Disordered" evidence="2">
    <location>
        <begin position="35"/>
        <end position="54"/>
    </location>
</feature>
<keyword evidence="5" id="KW-1185">Reference proteome</keyword>
<comment type="caution">
    <text evidence="4">The sequence shown here is derived from an EMBL/GenBank/DDBJ whole genome shotgun (WGS) entry which is preliminary data.</text>
</comment>
<feature type="compositionally biased region" description="Basic and acidic residues" evidence="2">
    <location>
        <begin position="210"/>
        <end position="222"/>
    </location>
</feature>
<dbReference type="InterPro" id="IPR049258">
    <property type="entry name" value="ODAD1_CC"/>
</dbReference>
<feature type="compositionally biased region" description="Basic and acidic residues" evidence="2">
    <location>
        <begin position="39"/>
        <end position="54"/>
    </location>
</feature>
<feature type="region of interest" description="Disordered" evidence="2">
    <location>
        <begin position="202"/>
        <end position="226"/>
    </location>
</feature>
<organism evidence="4 5">
    <name type="scientific">Aureococcus anophagefferens</name>
    <name type="common">Harmful bloom alga</name>
    <dbReference type="NCBI Taxonomy" id="44056"/>
    <lineage>
        <taxon>Eukaryota</taxon>
        <taxon>Sar</taxon>
        <taxon>Stramenopiles</taxon>
        <taxon>Ochrophyta</taxon>
        <taxon>Pelagophyceae</taxon>
        <taxon>Pelagomonadales</taxon>
        <taxon>Pelagomonadaceae</taxon>
        <taxon>Aureococcus</taxon>
    </lineage>
</organism>
<dbReference type="PANTHER" id="PTHR21694:SF18">
    <property type="entry name" value="COILED-COIL DOMAIN-CONTAINING PROTEIN 63"/>
    <property type="match status" value="1"/>
</dbReference>
<evidence type="ECO:0000313" key="4">
    <source>
        <dbReference type="EMBL" id="KAK7253883.1"/>
    </source>
</evidence>
<dbReference type="Proteomes" id="UP001363151">
    <property type="component" value="Unassembled WGS sequence"/>
</dbReference>
<feature type="domain" description="ODAD1 central coiled coil region" evidence="3">
    <location>
        <begin position="133"/>
        <end position="244"/>
    </location>
</feature>
<dbReference type="PANTHER" id="PTHR21694">
    <property type="entry name" value="COILED-COIL DOMAIN-CONTAINING PROTEIN 63"/>
    <property type="match status" value="1"/>
</dbReference>
<evidence type="ECO:0000256" key="2">
    <source>
        <dbReference type="SAM" id="MobiDB-lite"/>
    </source>
</evidence>
<name>A0ABR1GDN8_AURAN</name>
<feature type="region of interest" description="Disordered" evidence="2">
    <location>
        <begin position="260"/>
        <end position="280"/>
    </location>
</feature>
<evidence type="ECO:0000259" key="3">
    <source>
        <dbReference type="Pfam" id="PF21773"/>
    </source>
</evidence>
<dbReference type="EMBL" id="JBBJCI010000034">
    <property type="protein sequence ID" value="KAK7253883.1"/>
    <property type="molecule type" value="Genomic_DNA"/>
</dbReference>
<dbReference type="Pfam" id="PF21773">
    <property type="entry name" value="ODAD1_CC"/>
    <property type="match status" value="1"/>
</dbReference>
<sequence length="381" mass="41836">MRKTILEFKKQTVKEKHDRLQHKIKTLAVEINNKRREKIQHERETEEEREQAGRQCEALKGEIIDEMEQFNDRVSSTHNSIVAATGQCGLSSAGVHRAPRRHRAQGGELHARFDKICSETKTHVDPSADPALKGKHPLEGLVPLLLKSEEENYLVFRTINELNQELETLELEKVSLEDDMEQRALANEDRLHQEENMKKELGAQLATSEATEKTHEDQHRANEQSLISASEAVTTIFHKLGCGEIPSGEALPQLDASLSAPFDDATDESPDDAAFAAPIDPSKLLNSQTCGDAWPRRGGADAGGLAGFAAVATSLATFVGLPTRSWKTCDASVARARVARRRRATPGDTARFPLTATENDSGGPYLCLTSACGSSLLMALQ</sequence>
<reference evidence="4 5" key="1">
    <citation type="submission" date="2024-03" db="EMBL/GenBank/DDBJ databases">
        <title>Aureococcus anophagefferens CCMP1851 and Kratosvirus quantuckense: Draft genome of a second virus-susceptible host strain in the model system.</title>
        <authorList>
            <person name="Chase E."/>
            <person name="Truchon A.R."/>
            <person name="Schepens W."/>
            <person name="Wilhelm S.W."/>
        </authorList>
    </citation>
    <scope>NUCLEOTIDE SEQUENCE [LARGE SCALE GENOMIC DNA]</scope>
    <source>
        <strain evidence="4 5">CCMP1851</strain>
    </source>
</reference>
<gene>
    <name evidence="4" type="ORF">SO694_00002862</name>
</gene>
<keyword evidence="1" id="KW-0175">Coiled coil</keyword>
<accession>A0ABR1GDN8</accession>